<keyword evidence="1" id="KW-0067">ATP-binding</keyword>
<reference evidence="3" key="1">
    <citation type="submission" date="2021-09" db="EMBL/GenBank/DDBJ databases">
        <authorList>
            <consortium name="AG Swart"/>
            <person name="Singh M."/>
            <person name="Singh A."/>
            <person name="Seah K."/>
            <person name="Emmerich C."/>
        </authorList>
    </citation>
    <scope>NUCLEOTIDE SEQUENCE</scope>
    <source>
        <strain evidence="3">ATCC30299</strain>
    </source>
</reference>
<dbReference type="Pfam" id="PF00004">
    <property type="entry name" value="AAA"/>
    <property type="match status" value="1"/>
</dbReference>
<comment type="function">
    <text evidence="1">Required for vesicle-mediated transport. Catalyzes the fusion of transport vesicles within the Golgi cisternae. Is also required for transport from the endoplasmic reticulum to the Golgi stack. Seems to function as a fusion protein required for the delivery of cargo proteins to all compartments of the Golgi stack independent of vesicle origin.</text>
</comment>
<comment type="catalytic activity">
    <reaction evidence="1">
        <text>ATP + H2O = ADP + phosphate + H(+)</text>
        <dbReference type="Rhea" id="RHEA:13065"/>
        <dbReference type="ChEBI" id="CHEBI:15377"/>
        <dbReference type="ChEBI" id="CHEBI:15378"/>
        <dbReference type="ChEBI" id="CHEBI:30616"/>
        <dbReference type="ChEBI" id="CHEBI:43474"/>
        <dbReference type="ChEBI" id="CHEBI:456216"/>
        <dbReference type="EC" id="3.6.4.6"/>
    </reaction>
</comment>
<organism evidence="3 4">
    <name type="scientific">Blepharisma stoltei</name>
    <dbReference type="NCBI Taxonomy" id="1481888"/>
    <lineage>
        <taxon>Eukaryota</taxon>
        <taxon>Sar</taxon>
        <taxon>Alveolata</taxon>
        <taxon>Ciliophora</taxon>
        <taxon>Postciliodesmatophora</taxon>
        <taxon>Heterotrichea</taxon>
        <taxon>Heterotrichida</taxon>
        <taxon>Blepharismidae</taxon>
        <taxon>Blepharisma</taxon>
    </lineage>
</organism>
<sequence length="171" mass="19590">MESEEDKEIINIGRMALSARVYPEHIIEEIKVMKSTKGIILYGDGINYKVVGDKLAKKWHDITVVKIINGLDVYNENFEQQILMIFHDAENDQRLQDWRNLHIIVIGHFEAIFGANNSELEAEKIAKNLIILKQEELDNILIVGIVNNKNDIDENILTQGKFDVEIEFGAS</sequence>
<keyword evidence="1" id="KW-0653">Protein transport</keyword>
<dbReference type="GO" id="GO:0005795">
    <property type="term" value="C:Golgi stack"/>
    <property type="evidence" value="ECO:0007669"/>
    <property type="project" value="TreeGrafter"/>
</dbReference>
<dbReference type="GO" id="GO:0035494">
    <property type="term" value="P:SNARE complex disassembly"/>
    <property type="evidence" value="ECO:0007669"/>
    <property type="project" value="InterPro"/>
</dbReference>
<keyword evidence="4" id="KW-1185">Reference proteome</keyword>
<keyword evidence="1" id="KW-0479">Metal-binding</keyword>
<dbReference type="GO" id="GO:0006891">
    <property type="term" value="P:intra-Golgi vesicle-mediated transport"/>
    <property type="evidence" value="ECO:0007669"/>
    <property type="project" value="TreeGrafter"/>
</dbReference>
<dbReference type="GO" id="GO:0046872">
    <property type="term" value="F:metal ion binding"/>
    <property type="evidence" value="ECO:0007669"/>
    <property type="project" value="UniProtKB-UniRule"/>
</dbReference>
<dbReference type="EMBL" id="CAJZBQ010000038">
    <property type="protein sequence ID" value="CAG9325387.1"/>
    <property type="molecule type" value="Genomic_DNA"/>
</dbReference>
<evidence type="ECO:0000313" key="4">
    <source>
        <dbReference type="Proteomes" id="UP001162131"/>
    </source>
</evidence>
<dbReference type="AlphaFoldDB" id="A0AAU9JEP6"/>
<keyword evidence="1" id="KW-0460">Magnesium</keyword>
<dbReference type="GO" id="GO:0005524">
    <property type="term" value="F:ATP binding"/>
    <property type="evidence" value="ECO:0007669"/>
    <property type="project" value="UniProtKB-UniRule"/>
</dbReference>
<evidence type="ECO:0000256" key="1">
    <source>
        <dbReference type="RuleBase" id="RU367045"/>
    </source>
</evidence>
<accession>A0AAU9JEP6</accession>
<gene>
    <name evidence="3" type="ORF">BSTOLATCC_MIC38645</name>
</gene>
<keyword evidence="1" id="KW-0931">ER-Golgi transport</keyword>
<feature type="domain" description="ATPase AAA-type core" evidence="2">
    <location>
        <begin position="68"/>
        <end position="169"/>
    </location>
</feature>
<dbReference type="InterPro" id="IPR039812">
    <property type="entry name" value="Vesicle-fus_ATPase"/>
</dbReference>
<dbReference type="Proteomes" id="UP001162131">
    <property type="component" value="Unassembled WGS sequence"/>
</dbReference>
<comment type="cofactor">
    <cofactor evidence="1">
        <name>Mg(2+)</name>
        <dbReference type="ChEBI" id="CHEBI:18420"/>
    </cofactor>
    <text evidence="1">Binds 1 Mg(2+) ion per subunit.</text>
</comment>
<keyword evidence="1" id="KW-0813">Transport</keyword>
<comment type="subcellular location">
    <subcellularLocation>
        <location evidence="1">Cytoplasm</location>
    </subcellularLocation>
</comment>
<dbReference type="GO" id="GO:0016887">
    <property type="term" value="F:ATP hydrolysis activity"/>
    <property type="evidence" value="ECO:0007669"/>
    <property type="project" value="InterPro"/>
</dbReference>
<dbReference type="GO" id="GO:0043001">
    <property type="term" value="P:Golgi to plasma membrane protein transport"/>
    <property type="evidence" value="ECO:0007669"/>
    <property type="project" value="TreeGrafter"/>
</dbReference>
<protein>
    <recommendedName>
        <fullName evidence="1">Vesicle-fusing ATPase</fullName>
        <ecNumber evidence="1">3.6.4.6</ecNumber>
    </recommendedName>
</protein>
<comment type="similarity">
    <text evidence="1">Belongs to the AAA ATPase family.</text>
</comment>
<dbReference type="Gene3D" id="3.40.50.300">
    <property type="entry name" value="P-loop containing nucleotide triphosphate hydrolases"/>
    <property type="match status" value="1"/>
</dbReference>
<proteinExistence type="inferred from homology"/>
<name>A0AAU9JEP6_9CILI</name>
<keyword evidence="1" id="KW-0963">Cytoplasm</keyword>
<dbReference type="PANTHER" id="PTHR23078">
    <property type="entry name" value="VESICULAR-FUSION PROTEIN NSF"/>
    <property type="match status" value="1"/>
</dbReference>
<dbReference type="InterPro" id="IPR003959">
    <property type="entry name" value="ATPase_AAA_core"/>
</dbReference>
<comment type="caution">
    <text evidence="3">The sequence shown here is derived from an EMBL/GenBank/DDBJ whole genome shotgun (WGS) entry which is preliminary data.</text>
</comment>
<evidence type="ECO:0000313" key="3">
    <source>
        <dbReference type="EMBL" id="CAG9325387.1"/>
    </source>
</evidence>
<evidence type="ECO:0000259" key="2">
    <source>
        <dbReference type="Pfam" id="PF00004"/>
    </source>
</evidence>
<keyword evidence="1" id="KW-0547">Nucleotide-binding</keyword>
<dbReference type="PANTHER" id="PTHR23078:SF2">
    <property type="entry name" value="VESICLE-FUSING ATPASE"/>
    <property type="match status" value="1"/>
</dbReference>
<dbReference type="EC" id="3.6.4.6" evidence="1"/>
<dbReference type="InterPro" id="IPR027417">
    <property type="entry name" value="P-loop_NTPase"/>
</dbReference>
<keyword evidence="1" id="KW-0378">Hydrolase</keyword>